<comment type="similarity">
    <text evidence="6">Belongs to the DyP-type peroxidase family.</text>
</comment>
<evidence type="ECO:0000259" key="8">
    <source>
        <dbReference type="Pfam" id="PF20628"/>
    </source>
</evidence>
<feature type="domain" description="Dyp-type peroxidase C-terminal" evidence="8">
    <location>
        <begin position="140"/>
        <end position="302"/>
    </location>
</feature>
<proteinExistence type="inferred from homology"/>
<dbReference type="PROSITE" id="PS51404">
    <property type="entry name" value="DYP_PEROXIDASE"/>
    <property type="match status" value="1"/>
</dbReference>
<evidence type="ECO:0000313" key="9">
    <source>
        <dbReference type="EMBL" id="ANY16756.1"/>
    </source>
</evidence>
<evidence type="ECO:0000256" key="4">
    <source>
        <dbReference type="ARBA" id="ARBA00023002"/>
    </source>
</evidence>
<keyword evidence="3" id="KW-0479">Metal-binding</keyword>
<dbReference type="InterPro" id="IPR006314">
    <property type="entry name" value="Dyp_peroxidase"/>
</dbReference>
<dbReference type="KEGG" id="bpdz:BBN53_13195"/>
<evidence type="ECO:0000313" key="10">
    <source>
        <dbReference type="EMBL" id="CUI90606.1"/>
    </source>
</evidence>
<dbReference type="OrthoDB" id="3251355at2"/>
<dbReference type="GO" id="GO:0004601">
    <property type="term" value="F:peroxidase activity"/>
    <property type="evidence" value="ECO:0007669"/>
    <property type="project" value="UniProtKB-KW"/>
</dbReference>
<dbReference type="EC" id="1.11.1.-" evidence="10"/>
<dbReference type="EMBL" id="CYTV01000007">
    <property type="protein sequence ID" value="CUI90606.1"/>
    <property type="molecule type" value="Genomic_DNA"/>
</dbReference>
<protein>
    <submittedName>
        <fullName evidence="9 10">Peroxidase</fullName>
        <ecNumber evidence="10">1.11.1.-</ecNumber>
    </submittedName>
</protein>
<dbReference type="PANTHER" id="PTHR30521">
    <property type="entry name" value="DEFERROCHELATASE/PEROXIDASE"/>
    <property type="match status" value="1"/>
</dbReference>
<dbReference type="PANTHER" id="PTHR30521:SF0">
    <property type="entry name" value="DYP-TYPE PEROXIDASE FAMILY PROTEIN"/>
    <property type="match status" value="1"/>
</dbReference>
<evidence type="ECO:0000256" key="3">
    <source>
        <dbReference type="ARBA" id="ARBA00022723"/>
    </source>
</evidence>
<dbReference type="GO" id="GO:0046872">
    <property type="term" value="F:metal ion binding"/>
    <property type="evidence" value="ECO:0007669"/>
    <property type="project" value="UniProtKB-KW"/>
</dbReference>
<dbReference type="NCBIfam" id="TIGR01413">
    <property type="entry name" value="Dyp_perox_fam"/>
    <property type="match status" value="1"/>
</dbReference>
<comment type="cofactor">
    <cofactor evidence="1">
        <name>heme b</name>
        <dbReference type="ChEBI" id="CHEBI:60344"/>
    </cofactor>
</comment>
<evidence type="ECO:0000256" key="5">
    <source>
        <dbReference type="ARBA" id="ARBA00023004"/>
    </source>
</evidence>
<keyword evidence="5" id="KW-0408">Iron</keyword>
<dbReference type="Proteomes" id="UP000092950">
    <property type="component" value="Chromosome"/>
</dbReference>
<evidence type="ECO:0000256" key="1">
    <source>
        <dbReference type="ARBA" id="ARBA00001970"/>
    </source>
</evidence>
<evidence type="ECO:0000256" key="2">
    <source>
        <dbReference type="ARBA" id="ARBA00022559"/>
    </source>
</evidence>
<dbReference type="InterPro" id="IPR011008">
    <property type="entry name" value="Dimeric_a/b-barrel"/>
</dbReference>
<reference evidence="10 11" key="1">
    <citation type="submission" date="2015-09" db="EMBL/GenBank/DDBJ databases">
        <authorList>
            <person name="Jackson K.R."/>
            <person name="Lunt B.L."/>
            <person name="Fisher J.N.B."/>
            <person name="Gardner A.V."/>
            <person name="Bailey M.E."/>
            <person name="Deus L.M."/>
            <person name="Earl A.S."/>
            <person name="Gibby P.D."/>
            <person name="Hartmann K.A."/>
            <person name="Liu J.E."/>
            <person name="Manci A.M."/>
            <person name="Nielsen D.A."/>
            <person name="Solomon M.B."/>
            <person name="Breakwell D.P."/>
            <person name="Burnett S.H."/>
            <person name="Grose J.H."/>
        </authorList>
    </citation>
    <scope>NUCLEOTIDE SEQUENCE [LARGE SCALE GENOMIC DNA]</scope>
    <source>
        <strain evidence="10 11">2789STDY5608636</strain>
    </source>
</reference>
<dbReference type="InterPro" id="IPR048327">
    <property type="entry name" value="Dyp_perox_N"/>
</dbReference>
<evidence type="ECO:0000256" key="6">
    <source>
        <dbReference type="ARBA" id="ARBA00025737"/>
    </source>
</evidence>
<dbReference type="Proteomes" id="UP000053096">
    <property type="component" value="Unassembled WGS sequence"/>
</dbReference>
<dbReference type="SUPFAM" id="SSF54909">
    <property type="entry name" value="Dimeric alpha+beta barrel"/>
    <property type="match status" value="1"/>
</dbReference>
<keyword evidence="4 10" id="KW-0560">Oxidoreductase</keyword>
<gene>
    <name evidence="10" type="primary">yfeX</name>
    <name evidence="9" type="ORF">BBN53_13195</name>
    <name evidence="10" type="ORF">ERS370011_02799</name>
</gene>
<organism evidence="10 11">
    <name type="scientific">Bordetella pseudohinzii</name>
    <dbReference type="NCBI Taxonomy" id="1331258"/>
    <lineage>
        <taxon>Bacteria</taxon>
        <taxon>Pseudomonadati</taxon>
        <taxon>Pseudomonadota</taxon>
        <taxon>Betaproteobacteria</taxon>
        <taxon>Burkholderiales</taxon>
        <taxon>Alcaligenaceae</taxon>
        <taxon>Bordetella</taxon>
    </lineage>
</organism>
<dbReference type="Pfam" id="PF04261">
    <property type="entry name" value="Dyp_perox_N"/>
    <property type="match status" value="1"/>
</dbReference>
<dbReference type="InterPro" id="IPR048328">
    <property type="entry name" value="Dyp_perox_C"/>
</dbReference>
<feature type="domain" description="Dyp-type peroxidase N-terminal" evidence="7">
    <location>
        <begin position="6"/>
        <end position="136"/>
    </location>
</feature>
<reference evidence="9 12" key="2">
    <citation type="submission" date="2016-07" db="EMBL/GenBank/DDBJ databases">
        <title>Complete genome sequences of Bordetella pseudohinzii.</title>
        <authorList>
            <person name="Spilker T."/>
            <person name="Darrah R."/>
            <person name="LiPuma J.J."/>
        </authorList>
    </citation>
    <scope>NUCLEOTIDE SEQUENCE [LARGE SCALE GENOMIC DNA]</scope>
    <source>
        <strain evidence="9 12">HI4681</strain>
    </source>
</reference>
<dbReference type="GO" id="GO:0005829">
    <property type="term" value="C:cytosol"/>
    <property type="evidence" value="ECO:0007669"/>
    <property type="project" value="TreeGrafter"/>
</dbReference>
<dbReference type="RefSeq" id="WP_043208787.1">
    <property type="nucleotide sequence ID" value="NZ_CAJGUP010000239.1"/>
</dbReference>
<accession>A0A0J6C333</accession>
<dbReference type="EMBL" id="CP016440">
    <property type="protein sequence ID" value="ANY16756.1"/>
    <property type="molecule type" value="Genomic_DNA"/>
</dbReference>
<dbReference type="GO" id="GO:0020037">
    <property type="term" value="F:heme binding"/>
    <property type="evidence" value="ECO:0007669"/>
    <property type="project" value="InterPro"/>
</dbReference>
<evidence type="ECO:0000259" key="7">
    <source>
        <dbReference type="Pfam" id="PF04261"/>
    </source>
</evidence>
<dbReference type="AlphaFoldDB" id="A0A0J6C333"/>
<accession>A0A0M9ID59</accession>
<name>A0A0J6C333_9BORD</name>
<keyword evidence="12" id="KW-1185">Reference proteome</keyword>
<dbReference type="Pfam" id="PF20628">
    <property type="entry name" value="Dyp_perox_C"/>
    <property type="match status" value="1"/>
</dbReference>
<evidence type="ECO:0000313" key="11">
    <source>
        <dbReference type="Proteomes" id="UP000053096"/>
    </source>
</evidence>
<keyword evidence="2 10" id="KW-0575">Peroxidase</keyword>
<evidence type="ECO:0000313" key="12">
    <source>
        <dbReference type="Proteomes" id="UP000092950"/>
    </source>
</evidence>
<sequence length="317" mass="35031">MPILSQPVSAPVTRSAFFLVATVKPDARSRATVRECCADIAALVRSVGKRVPDGQLSCVLAFGAQAWPRLFGGPVPASLHPFREFGEGERRAVATPGDLLLHVRADRQDLGFELLTQLMTRLQAAIDVVDEVQGFRNFDMRAMIGFVDGTENPEGEAVPPFTLVGDEDPDFRCGSYVLVQKYLHDMTAWNALTVEQQERIIGRRKLSDIELDEESKPDWSHSALTTLEDEAGNEVKILRDNMPFGRPGQGEFGTYFIGYARSPQPIEQMLENMFVGKPPGNYDRLLDFSRAVTGGLFFAPSATLLEELAERAPADQD</sequence>